<evidence type="ECO:0000313" key="3">
    <source>
        <dbReference type="Proteomes" id="UP000703269"/>
    </source>
</evidence>
<protein>
    <recommendedName>
        <fullName evidence="1">DUF6535 domain-containing protein</fullName>
    </recommendedName>
</protein>
<organism evidence="2 3">
    <name type="scientific">Phanerochaete sordida</name>
    <dbReference type="NCBI Taxonomy" id="48140"/>
    <lineage>
        <taxon>Eukaryota</taxon>
        <taxon>Fungi</taxon>
        <taxon>Dikarya</taxon>
        <taxon>Basidiomycota</taxon>
        <taxon>Agaricomycotina</taxon>
        <taxon>Agaricomycetes</taxon>
        <taxon>Polyporales</taxon>
        <taxon>Phanerochaetaceae</taxon>
        <taxon>Phanerochaete</taxon>
    </lineage>
</organism>
<dbReference type="OrthoDB" id="3269725at2759"/>
<feature type="domain" description="DUF6535" evidence="1">
    <location>
        <begin position="15"/>
        <end position="117"/>
    </location>
</feature>
<sequence>MAREPRSGSSDTRQTMRTTVREVDVRKITDAEEDLDTLLVSAGLFSAVANTFAVDSHAGLQPNNTGELVFLLRQSLSRNYTFADGVLRPGAPALSDVPFEVPLWALRVDGLCFASLM</sequence>
<proteinExistence type="predicted"/>
<gene>
    <name evidence="2" type="ORF">PsYK624_115740</name>
</gene>
<name>A0A9P3GHZ3_9APHY</name>
<comment type="caution">
    <text evidence="2">The sequence shown here is derived from an EMBL/GenBank/DDBJ whole genome shotgun (WGS) entry which is preliminary data.</text>
</comment>
<dbReference type="AlphaFoldDB" id="A0A9P3GHZ3"/>
<reference evidence="2 3" key="1">
    <citation type="submission" date="2021-08" db="EMBL/GenBank/DDBJ databases">
        <title>Draft Genome Sequence of Phanerochaete sordida strain YK-624.</title>
        <authorList>
            <person name="Mori T."/>
            <person name="Dohra H."/>
            <person name="Suzuki T."/>
            <person name="Kawagishi H."/>
            <person name="Hirai H."/>
        </authorList>
    </citation>
    <scope>NUCLEOTIDE SEQUENCE [LARGE SCALE GENOMIC DNA]</scope>
    <source>
        <strain evidence="2 3">YK-624</strain>
    </source>
</reference>
<accession>A0A9P3GHZ3</accession>
<dbReference type="Proteomes" id="UP000703269">
    <property type="component" value="Unassembled WGS sequence"/>
</dbReference>
<dbReference type="InterPro" id="IPR045338">
    <property type="entry name" value="DUF6535"/>
</dbReference>
<keyword evidence="3" id="KW-1185">Reference proteome</keyword>
<evidence type="ECO:0000313" key="2">
    <source>
        <dbReference type="EMBL" id="GJE95390.1"/>
    </source>
</evidence>
<evidence type="ECO:0000259" key="1">
    <source>
        <dbReference type="Pfam" id="PF20153"/>
    </source>
</evidence>
<dbReference type="Pfam" id="PF20153">
    <property type="entry name" value="DUF6535"/>
    <property type="match status" value="1"/>
</dbReference>
<dbReference type="EMBL" id="BPQB01000048">
    <property type="protein sequence ID" value="GJE95390.1"/>
    <property type="molecule type" value="Genomic_DNA"/>
</dbReference>